<dbReference type="RefSeq" id="WP_244681938.1">
    <property type="nucleotide sequence ID" value="NZ_JALIRM010000009.1"/>
</dbReference>
<sequence length="77" mass="8478">MVFGPVVINVLGFKINAMDRNASLNFAASPRIDTFLTNKQNYGFGEENGDFVINNVPLNLVNDMDVNDNNAQKTSIV</sequence>
<evidence type="ECO:0000313" key="1">
    <source>
        <dbReference type="EMBL" id="MDQ0343749.1"/>
    </source>
</evidence>
<name>A0ABU0D5S9_9BACI</name>
<organism evidence="1 2">
    <name type="scientific">Lederbergia wuyishanensis</name>
    <dbReference type="NCBI Taxonomy" id="1347903"/>
    <lineage>
        <taxon>Bacteria</taxon>
        <taxon>Bacillati</taxon>
        <taxon>Bacillota</taxon>
        <taxon>Bacilli</taxon>
        <taxon>Bacillales</taxon>
        <taxon>Bacillaceae</taxon>
        <taxon>Lederbergia</taxon>
    </lineage>
</organism>
<dbReference type="Proteomes" id="UP001232343">
    <property type="component" value="Unassembled WGS sequence"/>
</dbReference>
<keyword evidence="2" id="KW-1185">Reference proteome</keyword>
<proteinExistence type="predicted"/>
<reference evidence="1 2" key="1">
    <citation type="submission" date="2023-07" db="EMBL/GenBank/DDBJ databases">
        <title>Genomic Encyclopedia of Type Strains, Phase IV (KMG-IV): sequencing the most valuable type-strain genomes for metagenomic binning, comparative biology and taxonomic classification.</title>
        <authorList>
            <person name="Goeker M."/>
        </authorList>
    </citation>
    <scope>NUCLEOTIDE SEQUENCE [LARGE SCALE GENOMIC DNA]</scope>
    <source>
        <strain evidence="1 2">DSM 27848</strain>
    </source>
</reference>
<evidence type="ECO:0000313" key="2">
    <source>
        <dbReference type="Proteomes" id="UP001232343"/>
    </source>
</evidence>
<protein>
    <submittedName>
        <fullName evidence="1">Uncharacterized protein</fullName>
    </submittedName>
</protein>
<dbReference type="EMBL" id="JAUSUO010000006">
    <property type="protein sequence ID" value="MDQ0343749.1"/>
    <property type="molecule type" value="Genomic_DNA"/>
</dbReference>
<accession>A0ABU0D5S9</accession>
<comment type="caution">
    <text evidence="1">The sequence shown here is derived from an EMBL/GenBank/DDBJ whole genome shotgun (WGS) entry which is preliminary data.</text>
</comment>
<gene>
    <name evidence="1" type="ORF">J2S14_002584</name>
</gene>